<keyword evidence="4 11" id="KW-0808">Transferase</keyword>
<dbReference type="GO" id="GO:0005829">
    <property type="term" value="C:cytosol"/>
    <property type="evidence" value="ECO:0007669"/>
    <property type="project" value="TreeGrafter"/>
</dbReference>
<feature type="domain" description="DhaL" evidence="9">
    <location>
        <begin position="6"/>
        <end position="208"/>
    </location>
</feature>
<dbReference type="PANTHER" id="PTHR28629">
    <property type="entry name" value="TRIOKINASE/FMN CYCLASE"/>
    <property type="match status" value="1"/>
</dbReference>
<dbReference type="InterPro" id="IPR004007">
    <property type="entry name" value="DhaL_dom"/>
</dbReference>
<evidence type="ECO:0000313" key="10">
    <source>
        <dbReference type="EMBL" id="GEQ00397.1"/>
    </source>
</evidence>
<dbReference type="InterPro" id="IPR050861">
    <property type="entry name" value="Dihydroxyacetone_Kinase"/>
</dbReference>
<sequence length="212" mass="23378">MTLTNDNFKDYLLALTELFETEKDNLCELDRKIGDGDHGVTMNIGYQAVKQTLESELQDQQDIAKISVAIGKSFLDAVGSSVGPLYASGYLKAAVAVKNKTELDDEGLYDYWIAFSKGIKDRGKAEIGDKTMIDTLEPFFTTLQQYKAQQTPFHEAFDKALSAAKQGMESTKDIVSNKGRSKRLGHRSQGHVDPGAMSSYLMLAQFKPFSGA</sequence>
<proteinExistence type="predicted"/>
<reference evidence="10 13" key="2">
    <citation type="submission" date="2019-07" db="EMBL/GenBank/DDBJ databases">
        <title>Whole genome shotgun sequence of Staphylococcus arlettae NBRC 109765.</title>
        <authorList>
            <person name="Hosoyama A."/>
            <person name="Uohara A."/>
            <person name="Ohji S."/>
            <person name="Ichikawa N."/>
        </authorList>
    </citation>
    <scope>NUCLEOTIDE SEQUENCE [LARGE SCALE GENOMIC DNA]</scope>
    <source>
        <strain evidence="10 13">NBRC 109765</strain>
    </source>
</reference>
<dbReference type="RefSeq" id="WP_002509070.1">
    <property type="nucleotide sequence ID" value="NZ_BKAV01000014.1"/>
</dbReference>
<evidence type="ECO:0000256" key="2">
    <source>
        <dbReference type="ARBA" id="ARBA00004745"/>
    </source>
</evidence>
<dbReference type="PANTHER" id="PTHR28629:SF4">
    <property type="entry name" value="TRIOKINASE_FMN CYCLASE"/>
    <property type="match status" value="1"/>
</dbReference>
<dbReference type="SUPFAM" id="SSF101473">
    <property type="entry name" value="DhaL-like"/>
    <property type="match status" value="1"/>
</dbReference>
<dbReference type="GO" id="GO:0047324">
    <property type="term" value="F:phosphoenolpyruvate-glycerone phosphotransferase activity"/>
    <property type="evidence" value="ECO:0007669"/>
    <property type="project" value="UniProtKB-EC"/>
</dbReference>
<dbReference type="InterPro" id="IPR012737">
    <property type="entry name" value="DhaK_L_YcgS"/>
</dbReference>
<evidence type="ECO:0000256" key="4">
    <source>
        <dbReference type="ARBA" id="ARBA00022679"/>
    </source>
</evidence>
<evidence type="ECO:0000256" key="3">
    <source>
        <dbReference type="ARBA" id="ARBA00012095"/>
    </source>
</evidence>
<dbReference type="PROSITE" id="PS51480">
    <property type="entry name" value="DHAL"/>
    <property type="match status" value="1"/>
</dbReference>
<dbReference type="AlphaFoldDB" id="A0A380C342"/>
<comment type="pathway">
    <text evidence="2">Polyol metabolism; glycerol degradation.</text>
</comment>
<dbReference type="Pfam" id="PF02734">
    <property type="entry name" value="Dak2"/>
    <property type="match status" value="1"/>
</dbReference>
<dbReference type="FunFam" id="1.25.40.340:FF:000002">
    <property type="entry name" value="Dihydroxyacetone kinase, L subunit"/>
    <property type="match status" value="1"/>
</dbReference>
<dbReference type="GO" id="GO:0004371">
    <property type="term" value="F:glycerone kinase activity"/>
    <property type="evidence" value="ECO:0007669"/>
    <property type="project" value="InterPro"/>
</dbReference>
<dbReference type="EMBL" id="UGZE01000001">
    <property type="protein sequence ID" value="SUJ11374.1"/>
    <property type="molecule type" value="Genomic_DNA"/>
</dbReference>
<keyword evidence="5 11" id="KW-0418">Kinase</keyword>
<evidence type="ECO:0000256" key="6">
    <source>
        <dbReference type="ARBA" id="ARBA00022798"/>
    </source>
</evidence>
<evidence type="ECO:0000313" key="11">
    <source>
        <dbReference type="EMBL" id="SUJ11374.1"/>
    </source>
</evidence>
<protein>
    <recommendedName>
        <fullName evidence="3">phosphoenolpyruvate--glycerone phosphotransferase</fullName>
        <ecNumber evidence="3">2.7.1.121</ecNumber>
    </recommendedName>
</protein>
<evidence type="ECO:0000256" key="8">
    <source>
        <dbReference type="ARBA" id="ARBA00055771"/>
    </source>
</evidence>
<dbReference type="NCBIfam" id="TIGR02365">
    <property type="entry name" value="dha_L_ycgS"/>
    <property type="match status" value="1"/>
</dbReference>
<evidence type="ECO:0000256" key="5">
    <source>
        <dbReference type="ARBA" id="ARBA00022777"/>
    </source>
</evidence>
<evidence type="ECO:0000256" key="1">
    <source>
        <dbReference type="ARBA" id="ARBA00001113"/>
    </source>
</evidence>
<dbReference type="SMART" id="SM01120">
    <property type="entry name" value="Dak2"/>
    <property type="match status" value="1"/>
</dbReference>
<dbReference type="EMBL" id="BKAV01000014">
    <property type="protein sequence ID" value="GEQ00397.1"/>
    <property type="molecule type" value="Genomic_DNA"/>
</dbReference>
<dbReference type="InterPro" id="IPR036117">
    <property type="entry name" value="DhaL_dom_sf"/>
</dbReference>
<evidence type="ECO:0000256" key="7">
    <source>
        <dbReference type="ARBA" id="ARBA00046577"/>
    </source>
</evidence>
<name>A0A380C342_9STAP</name>
<comment type="subunit">
    <text evidence="7">Homodimer. The dihydroxyacetone kinase complex is composed of a homodimer of DhaM, a homodimer of DhaK and the subunit DhaL.</text>
</comment>
<keyword evidence="6" id="KW-0319">Glycerol metabolism</keyword>
<comment type="function">
    <text evidence="8">ADP-binding subunit of the dihydroxyacetone kinase, which is responsible for the phosphoenolpyruvate (PEP)-dependent phosphorylation of dihydroxyacetone. DhaL-ADP is converted to DhaL-ATP via a phosphoryl group transfer from DhaM and transmits it to dihydroxyacetone binds to DhaK.</text>
</comment>
<dbReference type="EC" id="2.7.1.121" evidence="3"/>
<dbReference type="Gene3D" id="1.25.40.340">
    <property type="match status" value="1"/>
</dbReference>
<dbReference type="Proteomes" id="UP000321598">
    <property type="component" value="Unassembled WGS sequence"/>
</dbReference>
<accession>A0A380C342</accession>
<gene>
    <name evidence="11" type="primary">dhaL_1</name>
    <name evidence="11" type="ORF">NCTC12413_00572</name>
    <name evidence="10" type="ORF">SAR03_14340</name>
</gene>
<dbReference type="Proteomes" id="UP000254956">
    <property type="component" value="Unassembled WGS sequence"/>
</dbReference>
<evidence type="ECO:0000313" key="12">
    <source>
        <dbReference type="Proteomes" id="UP000254956"/>
    </source>
</evidence>
<reference evidence="11 12" key="1">
    <citation type="submission" date="2018-06" db="EMBL/GenBank/DDBJ databases">
        <authorList>
            <consortium name="Pathogen Informatics"/>
            <person name="Doyle S."/>
        </authorList>
    </citation>
    <scope>NUCLEOTIDE SEQUENCE [LARGE SCALE GENOMIC DNA]</scope>
    <source>
        <strain evidence="11 12">NCTC12413</strain>
    </source>
</reference>
<dbReference type="OrthoDB" id="9800291at2"/>
<organism evidence="11 12">
    <name type="scientific">Staphylococcus arlettae</name>
    <dbReference type="NCBI Taxonomy" id="29378"/>
    <lineage>
        <taxon>Bacteria</taxon>
        <taxon>Bacillati</taxon>
        <taxon>Bacillota</taxon>
        <taxon>Bacilli</taxon>
        <taxon>Bacillales</taxon>
        <taxon>Staphylococcaceae</taxon>
        <taxon>Staphylococcus</taxon>
    </lineage>
</organism>
<evidence type="ECO:0000313" key="13">
    <source>
        <dbReference type="Proteomes" id="UP000321598"/>
    </source>
</evidence>
<comment type="catalytic activity">
    <reaction evidence="1">
        <text>dihydroxyacetone + phosphoenolpyruvate = dihydroxyacetone phosphate + pyruvate</text>
        <dbReference type="Rhea" id="RHEA:18381"/>
        <dbReference type="ChEBI" id="CHEBI:15361"/>
        <dbReference type="ChEBI" id="CHEBI:16016"/>
        <dbReference type="ChEBI" id="CHEBI:57642"/>
        <dbReference type="ChEBI" id="CHEBI:58702"/>
        <dbReference type="EC" id="2.7.1.121"/>
    </reaction>
</comment>
<dbReference type="STRING" id="1212545.SARL_01446"/>
<dbReference type="GO" id="GO:0019563">
    <property type="term" value="P:glycerol catabolic process"/>
    <property type="evidence" value="ECO:0007669"/>
    <property type="project" value="TreeGrafter"/>
</dbReference>
<keyword evidence="13" id="KW-1185">Reference proteome</keyword>
<evidence type="ECO:0000259" key="9">
    <source>
        <dbReference type="PROSITE" id="PS51480"/>
    </source>
</evidence>